<organism evidence="8 9">
    <name type="scientific">Thalassiosira oceanica</name>
    <name type="common">Marine diatom</name>
    <dbReference type="NCBI Taxonomy" id="159749"/>
    <lineage>
        <taxon>Eukaryota</taxon>
        <taxon>Sar</taxon>
        <taxon>Stramenopiles</taxon>
        <taxon>Ochrophyta</taxon>
        <taxon>Bacillariophyta</taxon>
        <taxon>Coscinodiscophyceae</taxon>
        <taxon>Thalassiosirophycidae</taxon>
        <taxon>Thalassiosirales</taxon>
        <taxon>Thalassiosiraceae</taxon>
        <taxon>Thalassiosira</taxon>
    </lineage>
</organism>
<keyword evidence="9" id="KW-1185">Reference proteome</keyword>
<comment type="caution">
    <text evidence="8">The sequence shown here is derived from an EMBL/GenBank/DDBJ whole genome shotgun (WGS) entry which is preliminary data.</text>
</comment>
<name>K0T9B1_THAOC</name>
<evidence type="ECO:0000256" key="5">
    <source>
        <dbReference type="SAM" id="MobiDB-lite"/>
    </source>
</evidence>
<dbReference type="GO" id="GO:0008270">
    <property type="term" value="F:zinc ion binding"/>
    <property type="evidence" value="ECO:0007669"/>
    <property type="project" value="UniProtKB-KW"/>
</dbReference>
<dbReference type="Pfam" id="PF08238">
    <property type="entry name" value="Sel1"/>
    <property type="match status" value="4"/>
</dbReference>
<dbReference type="Gene3D" id="1.25.40.10">
    <property type="entry name" value="Tetratricopeptide repeat domain"/>
    <property type="match status" value="1"/>
</dbReference>
<dbReference type="Pfam" id="PF01753">
    <property type="entry name" value="zf-MYND"/>
    <property type="match status" value="1"/>
</dbReference>
<evidence type="ECO:0000256" key="3">
    <source>
        <dbReference type="ARBA" id="ARBA00022833"/>
    </source>
</evidence>
<evidence type="ECO:0008006" key="10">
    <source>
        <dbReference type="Google" id="ProtNLM"/>
    </source>
</evidence>
<evidence type="ECO:0000259" key="7">
    <source>
        <dbReference type="PROSITE" id="PS50865"/>
    </source>
</evidence>
<dbReference type="SUPFAM" id="SSF144232">
    <property type="entry name" value="HIT/MYND zinc finger-like"/>
    <property type="match status" value="1"/>
</dbReference>
<feature type="compositionally biased region" description="Gly residues" evidence="5">
    <location>
        <begin position="468"/>
        <end position="481"/>
    </location>
</feature>
<dbReference type="AlphaFoldDB" id="K0T9B1"/>
<evidence type="ECO:0000256" key="4">
    <source>
        <dbReference type="PROSITE-ProRule" id="PRU00134"/>
    </source>
</evidence>
<evidence type="ECO:0000256" key="1">
    <source>
        <dbReference type="ARBA" id="ARBA00022723"/>
    </source>
</evidence>
<feature type="region of interest" description="Disordered" evidence="5">
    <location>
        <begin position="497"/>
        <end position="528"/>
    </location>
</feature>
<feature type="domain" description="RING-type" evidence="6">
    <location>
        <begin position="65"/>
        <end position="109"/>
    </location>
</feature>
<feature type="compositionally biased region" description="Gly residues" evidence="5">
    <location>
        <begin position="500"/>
        <end position="514"/>
    </location>
</feature>
<dbReference type="Gene3D" id="6.10.140.2220">
    <property type="match status" value="1"/>
</dbReference>
<feature type="region of interest" description="Disordered" evidence="5">
    <location>
        <begin position="446"/>
        <end position="483"/>
    </location>
</feature>
<sequence>MAPSLRPTTPPYHLHRQGGIAHRVSQDNKLGQLEFKYHLLVEKKRLERELLKFQELYGVIYSEPCLICLDDIHVHASTNLIETFMCCGGFICKSCARNVRELESCPLCRESLYGKTEAEEKAQVMKLAKRGVIWAQLKVGQCLLEGTSGFKKQVQTGLEWVNKAVAENYPFALCELSNLYRGGTASQLGKSEEKANELLLESANLGYSWANIGVAKVCFEMDRDEAYFRASVAFALDNKNEEAARMLGYFHFFDGIPEPSTYLACYYLNIVACEDTTTGTASYLYCKALLRLASHLHGAGADDIIATGFNVLPAAFFWLRKSCELGHNEAMDQLKEWESCDESRCANCAKKVQAGEKLKQCSKCKAQWYCSKECQVEAWRAGHKKDCKRAAIMNFVDYLNAEYHNAAAPCADVIRCDRACRSRPFDELWNPSGAYLDDCRTAAALDRPPRRAKPEEDDTAEELDRGGPAAGGAPPRGGGPSAGLIGVFAGVDVVVAEAAPGGGPSDDSWGGGGRPNLDAAGATSTAGP</sequence>
<dbReference type="InterPro" id="IPR011990">
    <property type="entry name" value="TPR-like_helical_dom_sf"/>
</dbReference>
<dbReference type="InterPro" id="IPR002893">
    <property type="entry name" value="Znf_MYND"/>
</dbReference>
<protein>
    <recommendedName>
        <fullName evidence="10">MYND-type domain-containing protein</fullName>
    </recommendedName>
</protein>
<evidence type="ECO:0000313" key="8">
    <source>
        <dbReference type="EMBL" id="EJK75318.1"/>
    </source>
</evidence>
<dbReference type="EMBL" id="AGNL01003003">
    <property type="protein sequence ID" value="EJK75318.1"/>
    <property type="molecule type" value="Genomic_DNA"/>
</dbReference>
<evidence type="ECO:0000313" key="9">
    <source>
        <dbReference type="Proteomes" id="UP000266841"/>
    </source>
</evidence>
<evidence type="ECO:0000256" key="2">
    <source>
        <dbReference type="ARBA" id="ARBA00022771"/>
    </source>
</evidence>
<reference evidence="8 9" key="1">
    <citation type="journal article" date="2012" name="Genome Biol.">
        <title>Genome and low-iron response of an oceanic diatom adapted to chronic iron limitation.</title>
        <authorList>
            <person name="Lommer M."/>
            <person name="Specht M."/>
            <person name="Roy A.S."/>
            <person name="Kraemer L."/>
            <person name="Andreson R."/>
            <person name="Gutowska M.A."/>
            <person name="Wolf J."/>
            <person name="Bergner S.V."/>
            <person name="Schilhabel M.B."/>
            <person name="Klostermeier U.C."/>
            <person name="Beiko R.G."/>
            <person name="Rosenstiel P."/>
            <person name="Hippler M."/>
            <person name="Laroche J."/>
        </authorList>
    </citation>
    <scope>NUCLEOTIDE SEQUENCE [LARGE SCALE GENOMIC DNA]</scope>
    <source>
        <strain evidence="8 9">CCMP1005</strain>
    </source>
</reference>
<keyword evidence="2 4" id="KW-0863">Zinc-finger</keyword>
<dbReference type="PROSITE" id="PS50089">
    <property type="entry name" value="ZF_RING_2"/>
    <property type="match status" value="1"/>
</dbReference>
<accession>K0T9B1</accession>
<gene>
    <name evidence="8" type="ORF">THAOC_02960</name>
</gene>
<keyword evidence="3" id="KW-0862">Zinc</keyword>
<feature type="non-terminal residue" evidence="8">
    <location>
        <position position="528"/>
    </location>
</feature>
<feature type="domain" description="MYND-type" evidence="7">
    <location>
        <begin position="345"/>
        <end position="387"/>
    </location>
</feature>
<keyword evidence="1" id="KW-0479">Metal-binding</keyword>
<evidence type="ECO:0000259" key="6">
    <source>
        <dbReference type="PROSITE" id="PS50089"/>
    </source>
</evidence>
<proteinExistence type="predicted"/>
<dbReference type="PROSITE" id="PS50865">
    <property type="entry name" value="ZF_MYND_2"/>
    <property type="match status" value="1"/>
</dbReference>
<dbReference type="SUPFAM" id="SSF81901">
    <property type="entry name" value="HCP-like"/>
    <property type="match status" value="1"/>
</dbReference>
<dbReference type="eggNOG" id="ENOG502QR5D">
    <property type="taxonomic scope" value="Eukaryota"/>
</dbReference>
<dbReference type="Proteomes" id="UP000266841">
    <property type="component" value="Unassembled WGS sequence"/>
</dbReference>
<dbReference type="InterPro" id="IPR006597">
    <property type="entry name" value="Sel1-like"/>
</dbReference>
<dbReference type="InterPro" id="IPR001841">
    <property type="entry name" value="Znf_RING"/>
</dbReference>